<evidence type="ECO:0000256" key="13">
    <source>
        <dbReference type="SAM" id="SignalP"/>
    </source>
</evidence>
<keyword evidence="9" id="KW-0675">Receptor</keyword>
<comment type="similarity">
    <text evidence="2">Belongs to the G-protein coupled receptor 3 family.</text>
</comment>
<keyword evidence="5 13" id="KW-0732">Signal</keyword>
<evidence type="ECO:0000256" key="6">
    <source>
        <dbReference type="ARBA" id="ARBA00022989"/>
    </source>
</evidence>
<dbReference type="GeneTree" id="ENSGT00950000182788"/>
<dbReference type="SUPFAM" id="SSF57184">
    <property type="entry name" value="Growth factor receptor domain"/>
    <property type="match status" value="1"/>
</dbReference>
<dbReference type="PROSITE" id="PS00981">
    <property type="entry name" value="G_PROTEIN_RECEP_F3_3"/>
    <property type="match status" value="1"/>
</dbReference>
<sequence>FVSVTMVFCLLLLLLLPRAICKIQMSMCFMKKPFPTHPDYYRQGDHIIGAILSQVISMLDLESFQQPPHPWYIKYFMLLPKNYQHVLALVFAINKINQDPELLPNITLGFRIYESFFSARKTYESSFTLLSTRNGMIPNYNCDTQDKLSAVIGGLGSETSLQMATILGIYKIPQISYGSFHAMLSDKFQFPSVYRMLPNEEPQSLGLVRLMQHFRWTWVGLIASDDDSGEKFVQTLKPMLIRNSICVAFTERAPHVPSPSMVHVFREQTSKLHSSISQTKAEVIVVYGDTDSLLGFKLFLHTNYQTALTPIGKVWITTAQWDFTSYIALNRWTLKPFHGALSFAVHTKEVPGFRDFLRTLNPYQPQGDIFIQRFWHTVFNCSIPYAGLTIKGGRNCSGKEELESLPGSDFEMKMSGQSYSIYNGVYAVAHALHALYSSKSKKEATGKGHLLELQNIQPWELHPFLKNVRFNNSAGDKLYFDENGESSAGYNILNWIVFPNDSFVRVEVGHMDPRAPVGQEFTINERAIVWNSRFNQTVPRSVCTESCHPGYFRTVREEEPLCCYNCAPCPEGTISNQTDADHCNKCPEDRYPNRDQDKCIPKIMDFLSYEEPLGFILASFALLFSLLTALVLGMFIKHRDTPIVRANNRELSYVLLFSLLLCFLCSLVFIGRPGRVTCLLRQTAFGVIFSVSVSSVLAKTITVVLAFKATKPGASMRKWLGRRLASSIVVSCSLIQVGICAVWLGTTPPFPDLDMKSEAGHILVQCNEGSNIAFYCVLGYMGFLAIVSFTVAFLARKLPDTFNEAKFITFSMLVFCSVWVSFIPTYLSTKGKYMVAVEIFSILAASAGLLGCIFIPKCYIIVLRPELNTREQLVMKSKSGTQEL</sequence>
<feature type="domain" description="G-protein coupled receptors family 3 profile" evidence="14">
    <location>
        <begin position="613"/>
        <end position="877"/>
    </location>
</feature>
<dbReference type="SUPFAM" id="SSF53822">
    <property type="entry name" value="Periplasmic binding protein-like I"/>
    <property type="match status" value="1"/>
</dbReference>
<keyword evidence="10" id="KW-0325">Glycoprotein</keyword>
<dbReference type="PRINTS" id="PR00248">
    <property type="entry name" value="GPCRMGR"/>
</dbReference>
<organism evidence="15 16">
    <name type="scientific">Chrysemys picta bellii</name>
    <name type="common">Western painted turtle</name>
    <name type="synonym">Emys bellii</name>
    <dbReference type="NCBI Taxonomy" id="8478"/>
    <lineage>
        <taxon>Eukaryota</taxon>
        <taxon>Metazoa</taxon>
        <taxon>Chordata</taxon>
        <taxon>Craniata</taxon>
        <taxon>Vertebrata</taxon>
        <taxon>Euteleostomi</taxon>
        <taxon>Archelosauria</taxon>
        <taxon>Testudinata</taxon>
        <taxon>Testudines</taxon>
        <taxon>Cryptodira</taxon>
        <taxon>Durocryptodira</taxon>
        <taxon>Testudinoidea</taxon>
        <taxon>Emydidae</taxon>
        <taxon>Chrysemys</taxon>
    </lineage>
</organism>
<feature type="transmembrane region" description="Helical" evidence="12">
    <location>
        <begin position="683"/>
        <end position="707"/>
    </location>
</feature>
<evidence type="ECO:0000256" key="10">
    <source>
        <dbReference type="ARBA" id="ARBA00023180"/>
    </source>
</evidence>
<feature type="chain" id="PRO_5034513350" description="G-protein coupled receptors family 3 profile domain-containing protein" evidence="13">
    <location>
        <begin position="22"/>
        <end position="884"/>
    </location>
</feature>
<feature type="signal peptide" evidence="13">
    <location>
        <begin position="1"/>
        <end position="21"/>
    </location>
</feature>
<evidence type="ECO:0000259" key="14">
    <source>
        <dbReference type="PROSITE" id="PS50259"/>
    </source>
</evidence>
<keyword evidence="3" id="KW-1003">Cell membrane</keyword>
<keyword evidence="8 12" id="KW-0472">Membrane</keyword>
<feature type="transmembrane region" description="Helical" evidence="12">
    <location>
        <begin position="613"/>
        <end position="632"/>
    </location>
</feature>
<dbReference type="Proteomes" id="UP000694380">
    <property type="component" value="Unplaced"/>
</dbReference>
<keyword evidence="6 12" id="KW-1133">Transmembrane helix</keyword>
<evidence type="ECO:0000256" key="12">
    <source>
        <dbReference type="SAM" id="Phobius"/>
    </source>
</evidence>
<feature type="transmembrane region" description="Helical" evidence="12">
    <location>
        <begin position="728"/>
        <end position="746"/>
    </location>
</feature>
<evidence type="ECO:0000256" key="11">
    <source>
        <dbReference type="ARBA" id="ARBA00023224"/>
    </source>
</evidence>
<feature type="transmembrane region" description="Helical" evidence="12">
    <location>
        <begin position="833"/>
        <end position="855"/>
    </location>
</feature>
<dbReference type="Pfam" id="PF07562">
    <property type="entry name" value="NCD3G"/>
    <property type="match status" value="1"/>
</dbReference>
<evidence type="ECO:0000256" key="2">
    <source>
        <dbReference type="ARBA" id="ARBA00007242"/>
    </source>
</evidence>
<dbReference type="PANTHER" id="PTHR24061">
    <property type="entry name" value="CALCIUM-SENSING RECEPTOR-RELATED"/>
    <property type="match status" value="1"/>
</dbReference>
<evidence type="ECO:0000256" key="7">
    <source>
        <dbReference type="ARBA" id="ARBA00023040"/>
    </source>
</evidence>
<dbReference type="InterPro" id="IPR011500">
    <property type="entry name" value="GPCR_3_9-Cys_dom"/>
</dbReference>
<dbReference type="InterPro" id="IPR028082">
    <property type="entry name" value="Peripla_BP_I"/>
</dbReference>
<dbReference type="InterPro" id="IPR000068">
    <property type="entry name" value="GPCR_3_Ca_sens_rcpt-rel"/>
</dbReference>
<dbReference type="InterPro" id="IPR017979">
    <property type="entry name" value="GPCR_3_CS"/>
</dbReference>
<dbReference type="InterPro" id="IPR000337">
    <property type="entry name" value="GPCR_3"/>
</dbReference>
<dbReference type="CDD" id="cd06365">
    <property type="entry name" value="PBP1_pheromone_receptor"/>
    <property type="match status" value="1"/>
</dbReference>
<dbReference type="Pfam" id="PF01094">
    <property type="entry name" value="ANF_receptor"/>
    <property type="match status" value="1"/>
</dbReference>
<evidence type="ECO:0000256" key="4">
    <source>
        <dbReference type="ARBA" id="ARBA00022692"/>
    </source>
</evidence>
<keyword evidence="4 12" id="KW-0812">Transmembrane</keyword>
<keyword evidence="7" id="KW-0297">G-protein coupled receptor</keyword>
<feature type="transmembrane region" description="Helical" evidence="12">
    <location>
        <begin position="772"/>
        <end position="795"/>
    </location>
</feature>
<reference evidence="15" key="1">
    <citation type="submission" date="2025-08" db="UniProtKB">
        <authorList>
            <consortium name="Ensembl"/>
        </authorList>
    </citation>
    <scope>IDENTIFICATION</scope>
</reference>
<dbReference type="GO" id="GO:0005886">
    <property type="term" value="C:plasma membrane"/>
    <property type="evidence" value="ECO:0007669"/>
    <property type="project" value="UniProtKB-SubCell"/>
</dbReference>
<dbReference type="InterPro" id="IPR038550">
    <property type="entry name" value="GPCR_3_9-Cys_sf"/>
</dbReference>
<proteinExistence type="inferred from homology"/>
<protein>
    <recommendedName>
        <fullName evidence="14">G-protein coupled receptors family 3 profile domain-containing protein</fullName>
    </recommendedName>
</protein>
<evidence type="ECO:0000256" key="1">
    <source>
        <dbReference type="ARBA" id="ARBA00004651"/>
    </source>
</evidence>
<keyword evidence="16" id="KW-1185">Reference proteome</keyword>
<dbReference type="CDD" id="cd15283">
    <property type="entry name" value="7tmC_V2R_pheromone"/>
    <property type="match status" value="1"/>
</dbReference>
<dbReference type="InterPro" id="IPR017978">
    <property type="entry name" value="GPCR_3_C"/>
</dbReference>
<dbReference type="InterPro" id="IPR001828">
    <property type="entry name" value="ANF_lig-bd_rcpt"/>
</dbReference>
<feature type="transmembrane region" description="Helical" evidence="12">
    <location>
        <begin position="653"/>
        <end position="671"/>
    </location>
</feature>
<feature type="transmembrane region" description="Helical" evidence="12">
    <location>
        <begin position="807"/>
        <end position="827"/>
    </location>
</feature>
<evidence type="ECO:0000256" key="5">
    <source>
        <dbReference type="ARBA" id="ARBA00022729"/>
    </source>
</evidence>
<dbReference type="Gene3D" id="2.10.50.30">
    <property type="entry name" value="GPCR, family 3, nine cysteines domain"/>
    <property type="match status" value="1"/>
</dbReference>
<comment type="subcellular location">
    <subcellularLocation>
        <location evidence="1">Cell membrane</location>
        <topology evidence="1">Multi-pass membrane protein</topology>
    </subcellularLocation>
</comment>
<name>A0A8C3PDG7_CHRPI</name>
<dbReference type="FunFam" id="2.10.50.30:FF:000002">
    <property type="entry name" value="Vomeronasal 2 receptor, h1"/>
    <property type="match status" value="1"/>
</dbReference>
<evidence type="ECO:0000256" key="8">
    <source>
        <dbReference type="ARBA" id="ARBA00023136"/>
    </source>
</evidence>
<evidence type="ECO:0000313" key="15">
    <source>
        <dbReference type="Ensembl" id="ENSCPBP00000034587.1"/>
    </source>
</evidence>
<dbReference type="FunFam" id="3.40.50.2300:FF:000024">
    <property type="entry name" value="Vomeronasal 2, receptor 73"/>
    <property type="match status" value="1"/>
</dbReference>
<dbReference type="Pfam" id="PF00003">
    <property type="entry name" value="7tm_3"/>
    <property type="match status" value="1"/>
</dbReference>
<evidence type="ECO:0000256" key="9">
    <source>
        <dbReference type="ARBA" id="ARBA00023170"/>
    </source>
</evidence>
<dbReference type="InterPro" id="IPR009030">
    <property type="entry name" value="Growth_fac_rcpt_cys_sf"/>
</dbReference>
<dbReference type="PANTHER" id="PTHR24061:SF599">
    <property type="entry name" value="G-PROTEIN COUPLED RECEPTORS FAMILY 3 PROFILE DOMAIN-CONTAINING PROTEIN"/>
    <property type="match status" value="1"/>
</dbReference>
<accession>A0A8C3PDG7</accession>
<dbReference type="Gene3D" id="3.40.50.2300">
    <property type="match status" value="2"/>
</dbReference>
<keyword evidence="11" id="KW-0807">Transducer</keyword>
<dbReference type="PRINTS" id="PR01535">
    <property type="entry name" value="VOMERONASL2R"/>
</dbReference>
<dbReference type="GO" id="GO:0004930">
    <property type="term" value="F:G protein-coupled receptor activity"/>
    <property type="evidence" value="ECO:0007669"/>
    <property type="project" value="UniProtKB-KW"/>
</dbReference>
<dbReference type="PROSITE" id="PS50259">
    <property type="entry name" value="G_PROTEIN_RECEP_F3_4"/>
    <property type="match status" value="1"/>
</dbReference>
<dbReference type="Ensembl" id="ENSCPBT00000040586.1">
    <property type="protein sequence ID" value="ENSCPBP00000034587.1"/>
    <property type="gene ID" value="ENSCPBG00000024119.1"/>
</dbReference>
<dbReference type="InterPro" id="IPR004073">
    <property type="entry name" value="GPCR_3_vmron_rcpt_2"/>
</dbReference>
<reference evidence="15" key="2">
    <citation type="submission" date="2025-09" db="UniProtKB">
        <authorList>
            <consortium name="Ensembl"/>
        </authorList>
    </citation>
    <scope>IDENTIFICATION</scope>
</reference>
<evidence type="ECO:0000313" key="16">
    <source>
        <dbReference type="Proteomes" id="UP000694380"/>
    </source>
</evidence>
<dbReference type="AlphaFoldDB" id="A0A8C3PDG7"/>
<evidence type="ECO:0000256" key="3">
    <source>
        <dbReference type="ARBA" id="ARBA00022475"/>
    </source>
</evidence>